<evidence type="ECO:0000313" key="2">
    <source>
        <dbReference type="Proteomes" id="UP000278222"/>
    </source>
</evidence>
<dbReference type="RefSeq" id="WP_123694085.1">
    <property type="nucleotide sequence ID" value="NZ_AP019700.1"/>
</dbReference>
<dbReference type="OrthoDB" id="9771433at2"/>
<dbReference type="PANTHER" id="PTHR42905">
    <property type="entry name" value="PHOSPHOENOLPYRUVATE CARBOXYLASE"/>
    <property type="match status" value="1"/>
</dbReference>
<dbReference type="InterPro" id="IPR040442">
    <property type="entry name" value="Pyrv_kinase-like_dom_sf"/>
</dbReference>
<sequence>MTAASTPGRRLVDLLARPRVLAAPGVADALSARLVAEAGFDAVYMSGDATTAVRLGQPDVGLLTMSEMVDNAARIADAVDLPVIADADTGYGGPVNVRRTVREYERAGVAAIQMEDQVWPKRCGHLAGKRVIPAAEMAAKVKAAVDSRRDQDFLIIARTDVLAIEGFQAALDRVGLYREAGADILFVEAPTSLEQLAVIGRLPAPTMYNASASGRTPIIDQDELTRLGFALAIYPGQATFAAIAAIRSVLRHIRETGDPRDMPVPLASFTDYVTLLGLEAVRDFEAAHGTPEDQQVGI</sequence>
<protein>
    <submittedName>
        <fullName evidence="1">2-methylisocitrate lyase-like PEP mutase family enzyme</fullName>
    </submittedName>
</protein>
<keyword evidence="1" id="KW-0456">Lyase</keyword>
<keyword evidence="2" id="KW-1185">Reference proteome</keyword>
<reference evidence="1 2" key="1">
    <citation type="submission" date="2018-11" db="EMBL/GenBank/DDBJ databases">
        <title>Genomic Encyclopedia of Type Strains, Phase IV (KMG-IV): sequencing the most valuable type-strain genomes for metagenomic binning, comparative biology and taxonomic classification.</title>
        <authorList>
            <person name="Goeker M."/>
        </authorList>
    </citation>
    <scope>NUCLEOTIDE SEQUENCE [LARGE SCALE GENOMIC DNA]</scope>
    <source>
        <strain evidence="1 2">DSM 5900</strain>
    </source>
</reference>
<gene>
    <name evidence="1" type="ORF">EDC65_4641</name>
</gene>
<dbReference type="InterPro" id="IPR018523">
    <property type="entry name" value="Isocitrate_lyase_ph_CS"/>
</dbReference>
<dbReference type="PANTHER" id="PTHR42905:SF5">
    <property type="entry name" value="CARBOXYVINYL-CARBOXYPHOSPHONATE PHOSPHORYLMUTASE, CHLOROPLASTIC"/>
    <property type="match status" value="1"/>
</dbReference>
<dbReference type="CDD" id="cd00377">
    <property type="entry name" value="ICL_PEPM"/>
    <property type="match status" value="1"/>
</dbReference>
<dbReference type="AlphaFoldDB" id="A0A3N1KR30"/>
<proteinExistence type="predicted"/>
<accession>A0A3N1KR30</accession>
<comment type="caution">
    <text evidence="1">The sequence shown here is derived from an EMBL/GenBank/DDBJ whole genome shotgun (WGS) entry which is preliminary data.</text>
</comment>
<dbReference type="InterPro" id="IPR039556">
    <property type="entry name" value="ICL/PEPM"/>
</dbReference>
<dbReference type="Pfam" id="PF13714">
    <property type="entry name" value="PEP_mutase"/>
    <property type="match status" value="1"/>
</dbReference>
<dbReference type="SUPFAM" id="SSF51621">
    <property type="entry name" value="Phosphoenolpyruvate/pyruvate domain"/>
    <property type="match status" value="1"/>
</dbReference>
<dbReference type="PROSITE" id="PS00161">
    <property type="entry name" value="ISOCITRATE_LYASE"/>
    <property type="match status" value="1"/>
</dbReference>
<name>A0A3N1KR30_9PROT</name>
<dbReference type="InterPro" id="IPR015813">
    <property type="entry name" value="Pyrv/PenolPyrv_kinase-like_dom"/>
</dbReference>
<dbReference type="EMBL" id="RJKX01000017">
    <property type="protein sequence ID" value="ROP83111.1"/>
    <property type="molecule type" value="Genomic_DNA"/>
</dbReference>
<dbReference type="Proteomes" id="UP000278222">
    <property type="component" value="Unassembled WGS sequence"/>
</dbReference>
<organism evidence="1 2">
    <name type="scientific">Stella humosa</name>
    <dbReference type="NCBI Taxonomy" id="94"/>
    <lineage>
        <taxon>Bacteria</taxon>
        <taxon>Pseudomonadati</taxon>
        <taxon>Pseudomonadota</taxon>
        <taxon>Alphaproteobacteria</taxon>
        <taxon>Rhodospirillales</taxon>
        <taxon>Stellaceae</taxon>
        <taxon>Stella</taxon>
    </lineage>
</organism>
<evidence type="ECO:0000313" key="1">
    <source>
        <dbReference type="EMBL" id="ROP83111.1"/>
    </source>
</evidence>
<dbReference type="Gene3D" id="3.20.20.60">
    <property type="entry name" value="Phosphoenolpyruvate-binding domains"/>
    <property type="match status" value="1"/>
</dbReference>
<dbReference type="GO" id="GO:0016833">
    <property type="term" value="F:oxo-acid-lyase activity"/>
    <property type="evidence" value="ECO:0007669"/>
    <property type="project" value="UniProtKB-ARBA"/>
</dbReference>